<comment type="catalytic activity">
    <reaction evidence="10">
        <text>an acyl phosphate + sn-glycerol 3-phosphate = a 1-acyl-sn-glycero-3-phosphate + phosphate</text>
        <dbReference type="Rhea" id="RHEA:34075"/>
        <dbReference type="ChEBI" id="CHEBI:43474"/>
        <dbReference type="ChEBI" id="CHEBI:57597"/>
        <dbReference type="ChEBI" id="CHEBI:57970"/>
        <dbReference type="ChEBI" id="CHEBI:59918"/>
        <dbReference type="EC" id="2.3.1.275"/>
    </reaction>
</comment>
<dbReference type="GO" id="GO:0043772">
    <property type="term" value="F:acyl-phosphate glycerol-3-phosphate acyltransferase activity"/>
    <property type="evidence" value="ECO:0007669"/>
    <property type="project" value="UniProtKB-UniRule"/>
</dbReference>
<evidence type="ECO:0000256" key="1">
    <source>
        <dbReference type="ARBA" id="ARBA00022475"/>
    </source>
</evidence>
<comment type="subunit">
    <text evidence="10">Probably interacts with PlsX.</text>
</comment>
<sequence length="219" mass="23888">MTERLICLIIGYLFGTFQSGYFMGKLRGFDIRSYGSHSTGATNSLRVMGTGAGILVLLGDALKAIIPCVAARLYFASSPEIQMLMVLWTSVGVMLGHDYPFYLGFRGGKGVASTVGVLIAFDIRLALLWCAVFLLVAVTTRYVSLSSITAMAFLLVFSVMLYLRGALPVAVPHSTEFLLLAVFIPALSIFRHRTNIGRLLAGTESRVKLFTRGMDVDKK</sequence>
<name>A0AAE3VA43_9FIRM</name>
<keyword evidence="9 10" id="KW-1208">Phospholipid metabolism</keyword>
<evidence type="ECO:0000256" key="6">
    <source>
        <dbReference type="ARBA" id="ARBA00023098"/>
    </source>
</evidence>
<feature type="transmembrane region" description="Helical" evidence="10">
    <location>
        <begin position="52"/>
        <end position="74"/>
    </location>
</feature>
<evidence type="ECO:0000256" key="3">
    <source>
        <dbReference type="ARBA" id="ARBA00022679"/>
    </source>
</evidence>
<keyword evidence="6 10" id="KW-0443">Lipid metabolism</keyword>
<dbReference type="AlphaFoldDB" id="A0AAE3VA43"/>
<keyword evidence="11" id="KW-0012">Acyltransferase</keyword>
<evidence type="ECO:0000256" key="5">
    <source>
        <dbReference type="ARBA" id="ARBA00022989"/>
    </source>
</evidence>
<dbReference type="GO" id="GO:0008654">
    <property type="term" value="P:phospholipid biosynthetic process"/>
    <property type="evidence" value="ECO:0007669"/>
    <property type="project" value="UniProtKB-UniRule"/>
</dbReference>
<accession>A0AAE3VA43</accession>
<dbReference type="PANTHER" id="PTHR30309">
    <property type="entry name" value="INNER MEMBRANE PROTEIN YGIH"/>
    <property type="match status" value="1"/>
</dbReference>
<dbReference type="InterPro" id="IPR003811">
    <property type="entry name" value="G3P_acylTferase_PlsY"/>
</dbReference>
<keyword evidence="2 10" id="KW-0444">Lipid biosynthesis</keyword>
<evidence type="ECO:0000256" key="4">
    <source>
        <dbReference type="ARBA" id="ARBA00022692"/>
    </source>
</evidence>
<feature type="transmembrane region" description="Helical" evidence="10">
    <location>
        <begin position="111"/>
        <end position="135"/>
    </location>
</feature>
<evidence type="ECO:0000313" key="12">
    <source>
        <dbReference type="Proteomes" id="UP001241537"/>
    </source>
</evidence>
<keyword evidence="7 10" id="KW-0472">Membrane</keyword>
<keyword evidence="8 10" id="KW-0594">Phospholipid biosynthesis</keyword>
<keyword evidence="12" id="KW-1185">Reference proteome</keyword>
<keyword evidence="4 10" id="KW-0812">Transmembrane</keyword>
<dbReference type="GO" id="GO:0005886">
    <property type="term" value="C:plasma membrane"/>
    <property type="evidence" value="ECO:0007669"/>
    <property type="project" value="UniProtKB-SubCell"/>
</dbReference>
<comment type="similarity">
    <text evidence="10">Belongs to the PlsY family.</text>
</comment>
<dbReference type="Pfam" id="PF02660">
    <property type="entry name" value="G3P_acyltransf"/>
    <property type="match status" value="1"/>
</dbReference>
<comment type="function">
    <text evidence="10">Catalyzes the transfer of an acyl group from acyl-phosphate (acyl-PO(4)) to glycerol-3-phosphate (G3P) to form lysophosphatidic acid (LPA). This enzyme utilizes acyl-phosphate as fatty acyl donor, but not acyl-CoA or acyl-ACP.</text>
</comment>
<dbReference type="EMBL" id="JAUSTO010000005">
    <property type="protein sequence ID" value="MDQ0152332.1"/>
    <property type="molecule type" value="Genomic_DNA"/>
</dbReference>
<dbReference type="HAMAP" id="MF_01043">
    <property type="entry name" value="PlsY"/>
    <property type="match status" value="1"/>
</dbReference>
<evidence type="ECO:0000256" key="2">
    <source>
        <dbReference type="ARBA" id="ARBA00022516"/>
    </source>
</evidence>
<feature type="transmembrane region" description="Helical" evidence="10">
    <location>
        <begin position="169"/>
        <end position="190"/>
    </location>
</feature>
<keyword evidence="1 10" id="KW-1003">Cell membrane</keyword>
<protein>
    <recommendedName>
        <fullName evidence="10">Glycerol-3-phosphate acyltransferase</fullName>
    </recommendedName>
    <alternativeName>
        <fullName evidence="10">Acyl-PO4 G3P acyltransferase</fullName>
    </alternativeName>
    <alternativeName>
        <fullName evidence="10">Acyl-phosphate--glycerol-3-phosphate acyltransferase</fullName>
    </alternativeName>
    <alternativeName>
        <fullName evidence="10">G3P acyltransferase</fullName>
        <shortName evidence="10">GPAT</shortName>
        <ecNumber evidence="10">2.3.1.275</ecNumber>
    </alternativeName>
    <alternativeName>
        <fullName evidence="10">Lysophosphatidic acid synthase</fullName>
        <shortName evidence="10">LPA synthase</shortName>
    </alternativeName>
</protein>
<evidence type="ECO:0000256" key="10">
    <source>
        <dbReference type="HAMAP-Rule" id="MF_01043"/>
    </source>
</evidence>
<dbReference type="PANTHER" id="PTHR30309:SF0">
    <property type="entry name" value="GLYCEROL-3-PHOSPHATE ACYLTRANSFERASE-RELATED"/>
    <property type="match status" value="1"/>
</dbReference>
<comment type="caution">
    <text evidence="11">The sequence shown here is derived from an EMBL/GenBank/DDBJ whole genome shotgun (WGS) entry which is preliminary data.</text>
</comment>
<dbReference type="Proteomes" id="UP001241537">
    <property type="component" value="Unassembled WGS sequence"/>
</dbReference>
<evidence type="ECO:0000256" key="9">
    <source>
        <dbReference type="ARBA" id="ARBA00023264"/>
    </source>
</evidence>
<dbReference type="EC" id="2.3.1.275" evidence="10"/>
<comment type="subcellular location">
    <subcellularLocation>
        <location evidence="10">Cell membrane</location>
        <topology evidence="10">Multi-pass membrane protein</topology>
    </subcellularLocation>
</comment>
<organism evidence="11 12">
    <name type="scientific">Moryella indoligenes</name>
    <dbReference type="NCBI Taxonomy" id="371674"/>
    <lineage>
        <taxon>Bacteria</taxon>
        <taxon>Bacillati</taxon>
        <taxon>Bacillota</taxon>
        <taxon>Clostridia</taxon>
        <taxon>Lachnospirales</taxon>
        <taxon>Lachnospiraceae</taxon>
        <taxon>Moryella</taxon>
    </lineage>
</organism>
<comment type="pathway">
    <text evidence="10">Lipid metabolism; phospholipid metabolism.</text>
</comment>
<feature type="transmembrane region" description="Helical" evidence="10">
    <location>
        <begin position="142"/>
        <end position="163"/>
    </location>
</feature>
<reference evidence="11" key="1">
    <citation type="submission" date="2023-07" db="EMBL/GenBank/DDBJ databases">
        <title>Genomic Encyclopedia of Type Strains, Phase IV (KMG-IV): sequencing the most valuable type-strain genomes for metagenomic binning, comparative biology and taxonomic classification.</title>
        <authorList>
            <person name="Goeker M."/>
        </authorList>
    </citation>
    <scope>NUCLEOTIDE SEQUENCE</scope>
    <source>
        <strain evidence="11">DSM 19659</strain>
    </source>
</reference>
<proteinExistence type="inferred from homology"/>
<keyword evidence="5 10" id="KW-1133">Transmembrane helix</keyword>
<dbReference type="RefSeq" id="WP_307253950.1">
    <property type="nucleotide sequence ID" value="NZ_JAUSTO010000005.1"/>
</dbReference>
<evidence type="ECO:0000256" key="8">
    <source>
        <dbReference type="ARBA" id="ARBA00023209"/>
    </source>
</evidence>
<gene>
    <name evidence="10" type="primary">plsY</name>
    <name evidence="11" type="ORF">J2S20_001021</name>
</gene>
<dbReference type="SMART" id="SM01207">
    <property type="entry name" value="G3P_acyltransf"/>
    <property type="match status" value="1"/>
</dbReference>
<dbReference type="NCBIfam" id="TIGR00023">
    <property type="entry name" value="glycerol-3-phosphate 1-O-acyltransferase PlsY"/>
    <property type="match status" value="1"/>
</dbReference>
<keyword evidence="3 10" id="KW-0808">Transferase</keyword>
<evidence type="ECO:0000256" key="7">
    <source>
        <dbReference type="ARBA" id="ARBA00023136"/>
    </source>
</evidence>
<evidence type="ECO:0000313" key="11">
    <source>
        <dbReference type="EMBL" id="MDQ0152332.1"/>
    </source>
</evidence>